<organism evidence="1">
    <name type="scientific">Lepeophtheirus salmonis</name>
    <name type="common">Salmon louse</name>
    <name type="synonym">Caligus salmonis</name>
    <dbReference type="NCBI Taxonomy" id="72036"/>
    <lineage>
        <taxon>Eukaryota</taxon>
        <taxon>Metazoa</taxon>
        <taxon>Ecdysozoa</taxon>
        <taxon>Arthropoda</taxon>
        <taxon>Crustacea</taxon>
        <taxon>Multicrustacea</taxon>
        <taxon>Hexanauplia</taxon>
        <taxon>Copepoda</taxon>
        <taxon>Siphonostomatoida</taxon>
        <taxon>Caligidae</taxon>
        <taxon>Lepeophtheirus</taxon>
    </lineage>
</organism>
<name>A0A0K2TCW4_LEPSM</name>
<reference evidence="1" key="1">
    <citation type="submission" date="2014-05" db="EMBL/GenBank/DDBJ databases">
        <authorList>
            <person name="Chronopoulou M."/>
        </authorList>
    </citation>
    <scope>NUCLEOTIDE SEQUENCE</scope>
    <source>
        <tissue evidence="1">Whole organism</tissue>
    </source>
</reference>
<proteinExistence type="predicted"/>
<accession>A0A0K2TCW4</accession>
<protein>
    <submittedName>
        <fullName evidence="1">Uncharacterized protein</fullName>
    </submittedName>
</protein>
<dbReference type="EMBL" id="HACA01005945">
    <property type="protein sequence ID" value="CDW23306.1"/>
    <property type="molecule type" value="Transcribed_RNA"/>
</dbReference>
<sequence length="89" mass="10134">MVYISDEIIESARSRICFQKGEIDRSFIRVPIRFLIYSYPSFVCLGTPSTSMLKLLLTAVTMLSFHCCVHSTLQFINAPCDMTVVCLNF</sequence>
<evidence type="ECO:0000313" key="1">
    <source>
        <dbReference type="EMBL" id="CDW23306.1"/>
    </source>
</evidence>
<dbReference type="AlphaFoldDB" id="A0A0K2TCW4"/>